<dbReference type="Gene3D" id="3.40.50.1000">
    <property type="entry name" value="HAD superfamily/HAD-like"/>
    <property type="match status" value="2"/>
</dbReference>
<evidence type="ECO:0000313" key="1">
    <source>
        <dbReference type="EMBL" id="JAP92912.1"/>
    </source>
</evidence>
<dbReference type="Pfam" id="PF13344">
    <property type="entry name" value="Hydrolase_6"/>
    <property type="match status" value="1"/>
</dbReference>
<dbReference type="SUPFAM" id="SSF56784">
    <property type="entry name" value="HAD-like"/>
    <property type="match status" value="1"/>
</dbReference>
<name>A0A146K7T8_9EUKA</name>
<dbReference type="InterPro" id="IPR006439">
    <property type="entry name" value="HAD-SF_hydro_IA"/>
</dbReference>
<dbReference type="GO" id="GO:0005737">
    <property type="term" value="C:cytoplasm"/>
    <property type="evidence" value="ECO:0007669"/>
    <property type="project" value="TreeGrafter"/>
</dbReference>
<protein>
    <submittedName>
        <fullName evidence="1">Phosphatidyl synthase</fullName>
    </submittedName>
</protein>
<proteinExistence type="predicted"/>
<dbReference type="InterPro" id="IPR036412">
    <property type="entry name" value="HAD-like_sf"/>
</dbReference>
<organism evidence="1">
    <name type="scientific">Trepomonas sp. PC1</name>
    <dbReference type="NCBI Taxonomy" id="1076344"/>
    <lineage>
        <taxon>Eukaryota</taxon>
        <taxon>Metamonada</taxon>
        <taxon>Diplomonadida</taxon>
        <taxon>Hexamitidae</taxon>
        <taxon>Hexamitinae</taxon>
        <taxon>Trepomonas</taxon>
    </lineage>
</organism>
<feature type="non-terminal residue" evidence="1">
    <location>
        <position position="305"/>
    </location>
</feature>
<dbReference type="GO" id="GO:0016791">
    <property type="term" value="F:phosphatase activity"/>
    <property type="evidence" value="ECO:0007669"/>
    <property type="project" value="TreeGrafter"/>
</dbReference>
<sequence>LLDVDGCLKKGSNPLECGQKAIDYLNETKTPYVLLSNATGEEVAMAQHISKILQREVPAENLILATTPLVDLLQNISKETQILAIGAPHFTKAFFTKYGFDNVIYPNEFYFQHPQSCPQYKFSHTLPSQGPTATYNNKPVDFLIFHADSTDWYADIQIAVDCLMNHGQLNPSIKGDPTHKVRVLCTNPDITYSDSHHLPRFTIGAVLSQVLNFYKMFTSRDIDVEFQGKPYKKVFDVAKKRFDQDSVFYMVGDSLESDIKGGNMNGCVSVLVKTGKNQEGDVKDDLEKPKMVFEDVYQAVKSIVG</sequence>
<accession>A0A146K7T8</accession>
<dbReference type="Pfam" id="PF13242">
    <property type="entry name" value="Hydrolase_like"/>
    <property type="match status" value="1"/>
</dbReference>
<dbReference type="InterPro" id="IPR023214">
    <property type="entry name" value="HAD_sf"/>
</dbReference>
<dbReference type="PANTHER" id="PTHR19288">
    <property type="entry name" value="4-NITROPHENYLPHOSPHATASE-RELATED"/>
    <property type="match status" value="1"/>
</dbReference>
<reference evidence="1" key="1">
    <citation type="submission" date="2015-07" db="EMBL/GenBank/DDBJ databases">
        <title>Adaptation to a free-living lifestyle via gene acquisitions in the diplomonad Trepomonas sp. PC1.</title>
        <authorList>
            <person name="Xu F."/>
            <person name="Jerlstrom-Hultqvist J."/>
            <person name="Kolisko M."/>
            <person name="Simpson A.G.B."/>
            <person name="Roger A.J."/>
            <person name="Svard S.G."/>
            <person name="Andersson J.O."/>
        </authorList>
    </citation>
    <scope>NUCLEOTIDE SEQUENCE</scope>
    <source>
        <strain evidence="1">PC1</strain>
    </source>
</reference>
<dbReference type="PANTHER" id="PTHR19288:SF93">
    <property type="entry name" value="FI11325P-RELATED"/>
    <property type="match status" value="1"/>
</dbReference>
<dbReference type="AlphaFoldDB" id="A0A146K7T8"/>
<dbReference type="EMBL" id="GDID01003694">
    <property type="protein sequence ID" value="JAP92912.1"/>
    <property type="molecule type" value="Transcribed_RNA"/>
</dbReference>
<dbReference type="NCBIfam" id="TIGR01460">
    <property type="entry name" value="HAD-SF-IIA"/>
    <property type="match status" value="1"/>
</dbReference>
<feature type="non-terminal residue" evidence="1">
    <location>
        <position position="1"/>
    </location>
</feature>
<dbReference type="NCBIfam" id="TIGR01549">
    <property type="entry name" value="HAD-SF-IA-v1"/>
    <property type="match status" value="1"/>
</dbReference>
<gene>
    <name evidence="1" type="ORF">TPC1_14991</name>
</gene>
<dbReference type="InterPro" id="IPR006357">
    <property type="entry name" value="HAD-SF_hydro_IIA"/>
</dbReference>